<reference evidence="1 2" key="1">
    <citation type="submission" date="2017-06" db="EMBL/GenBank/DDBJ databases">
        <title>Genome sequencing of cyanobaciteial culture collection at National Institute for Environmental Studies (NIES).</title>
        <authorList>
            <person name="Hirose Y."/>
            <person name="Shimura Y."/>
            <person name="Fujisawa T."/>
            <person name="Nakamura Y."/>
            <person name="Kawachi M."/>
        </authorList>
    </citation>
    <scope>NUCLEOTIDE SEQUENCE [LARGE SCALE GENOMIC DNA]</scope>
    <source>
        <strain evidence="1 2">NIES-37</strain>
    </source>
</reference>
<dbReference type="Proteomes" id="UP000218785">
    <property type="component" value="Chromosome"/>
</dbReference>
<sequence>MSNVNQLLHHWLIQSVSPEALAWLEQKQTQIANGAPEKIFYTSFSAVPRYLGKKNLQLTSQDLAAADDLVPGWSPGNWTVDQAGRILLVLALPHDRTEDYLRSLDKVFSVADLGELIALYQSLPLLPHPELHRQRAAEGIRSNMTNVFQAIALNNPYPANYLDNIAWNQMVLKALFVGSPLHQIWGLDQRANPELARMLVNYAHERWAAKRPVSPELWRPVGKFADNAIIADLAKVLAEGSIAEKQAAALACSQSPLLEAQALLSLYPDLQSAIAEGELTWSNFSRDRVAVCK</sequence>
<evidence type="ECO:0000313" key="1">
    <source>
        <dbReference type="EMBL" id="BAY99671.1"/>
    </source>
</evidence>
<dbReference type="NCBIfam" id="NF035937">
    <property type="entry name" value="EboA_family"/>
    <property type="match status" value="1"/>
</dbReference>
<proteinExistence type="predicted"/>
<keyword evidence="2" id="KW-1185">Reference proteome</keyword>
<evidence type="ECO:0000313" key="2">
    <source>
        <dbReference type="Proteomes" id="UP000218785"/>
    </source>
</evidence>
<protein>
    <recommendedName>
        <fullName evidence="3">EboA family metabolite traffic protein</fullName>
    </recommendedName>
</protein>
<dbReference type="InterPro" id="IPR047716">
    <property type="entry name" value="EboA"/>
</dbReference>
<dbReference type="RefSeq" id="WP_096577971.1">
    <property type="nucleotide sequence ID" value="NZ_CAWNJS010000001.1"/>
</dbReference>
<dbReference type="KEGG" id="ttq:NIES37_36540"/>
<dbReference type="AlphaFoldDB" id="A0A1Z4N218"/>
<dbReference type="EMBL" id="AP018248">
    <property type="protein sequence ID" value="BAY99671.1"/>
    <property type="molecule type" value="Genomic_DNA"/>
</dbReference>
<dbReference type="NCBIfam" id="NF035938">
    <property type="entry name" value="EboA_domain"/>
    <property type="match status" value="1"/>
</dbReference>
<organism evidence="1 2">
    <name type="scientific">Tolypothrix tenuis PCC 7101</name>
    <dbReference type="NCBI Taxonomy" id="231146"/>
    <lineage>
        <taxon>Bacteria</taxon>
        <taxon>Bacillati</taxon>
        <taxon>Cyanobacteriota</taxon>
        <taxon>Cyanophyceae</taxon>
        <taxon>Nostocales</taxon>
        <taxon>Tolypothrichaceae</taxon>
        <taxon>Tolypothrix</taxon>
    </lineage>
</organism>
<evidence type="ECO:0008006" key="3">
    <source>
        <dbReference type="Google" id="ProtNLM"/>
    </source>
</evidence>
<dbReference type="InterPro" id="IPR047715">
    <property type="entry name" value="EboA_dom"/>
</dbReference>
<accession>A0A1Z4N218</accession>
<name>A0A1Z4N218_9CYAN</name>
<gene>
    <name evidence="1" type="ORF">NIES37_36540</name>
</gene>